<sequence>MSFTSEYWQRIINEQNTYQDLIHKSSATYEVERAIEKTNQLKKLYEETVFTSNIATAVAAARSAISSCLEPDYIRKITDGQSVLVALEQANKIVEEQRGLVDRALRPFDLAGITATGVSKTLQNAMDSVSKFYEANSYDHLSHLSYQDINRYVDPVYAQITEITTFLDGLENDDEEDTQNQKNISPEQIAAWLLVLERGLKCAYEMTAIFLISFAQGLDTTLYIEIEGKATIFFERHQAVAEKIDHIVSNQFYTAITTTDVHLRSGPSTSNDKLTTLPPRTHFLVTGENGEWASGFASLED</sequence>
<feature type="non-terminal residue" evidence="1">
    <location>
        <position position="301"/>
    </location>
</feature>
<proteinExistence type="predicted"/>
<accession>A0A840R7H4</accession>
<dbReference type="Gene3D" id="2.30.30.40">
    <property type="entry name" value="SH3 Domains"/>
    <property type="match status" value="1"/>
</dbReference>
<evidence type="ECO:0000313" key="2">
    <source>
        <dbReference type="Proteomes" id="UP000536640"/>
    </source>
</evidence>
<organism evidence="1 2">
    <name type="scientific">Zhongshania antarctica</name>
    <dbReference type="NCBI Taxonomy" id="641702"/>
    <lineage>
        <taxon>Bacteria</taxon>
        <taxon>Pseudomonadati</taxon>
        <taxon>Pseudomonadota</taxon>
        <taxon>Gammaproteobacteria</taxon>
        <taxon>Cellvibrionales</taxon>
        <taxon>Spongiibacteraceae</taxon>
        <taxon>Zhongshania</taxon>
    </lineage>
</organism>
<protein>
    <submittedName>
        <fullName evidence="1">Uncharacterized protein</fullName>
    </submittedName>
</protein>
<dbReference type="EMBL" id="JACHHW010000020">
    <property type="protein sequence ID" value="MBB5189269.1"/>
    <property type="molecule type" value="Genomic_DNA"/>
</dbReference>
<gene>
    <name evidence="1" type="ORF">HNQ57_003572</name>
</gene>
<dbReference type="AlphaFoldDB" id="A0A840R7H4"/>
<comment type="caution">
    <text evidence="1">The sequence shown here is derived from an EMBL/GenBank/DDBJ whole genome shotgun (WGS) entry which is preliminary data.</text>
</comment>
<evidence type="ECO:0000313" key="1">
    <source>
        <dbReference type="EMBL" id="MBB5189269.1"/>
    </source>
</evidence>
<keyword evidence="2" id="KW-1185">Reference proteome</keyword>
<reference evidence="1 2" key="1">
    <citation type="submission" date="2020-08" db="EMBL/GenBank/DDBJ databases">
        <title>Genomic Encyclopedia of Type Strains, Phase IV (KMG-IV): sequencing the most valuable type-strain genomes for metagenomic binning, comparative biology and taxonomic classification.</title>
        <authorList>
            <person name="Goeker M."/>
        </authorList>
    </citation>
    <scope>NUCLEOTIDE SEQUENCE [LARGE SCALE GENOMIC DNA]</scope>
    <source>
        <strain evidence="1 2">DSM 25701</strain>
    </source>
</reference>
<dbReference type="Proteomes" id="UP000536640">
    <property type="component" value="Unassembled WGS sequence"/>
</dbReference>
<name>A0A840R7H4_9GAMM</name>
<dbReference type="RefSeq" id="WP_184465218.1">
    <property type="nucleotide sequence ID" value="NZ_JACHHW010000020.1"/>
</dbReference>